<dbReference type="AlphaFoldDB" id="A0A3A2ZMS6"/>
<dbReference type="Proteomes" id="UP000266188">
    <property type="component" value="Unassembled WGS sequence"/>
</dbReference>
<organism evidence="5 6">
    <name type="scientific">Aspergillus sclerotialis</name>
    <dbReference type="NCBI Taxonomy" id="2070753"/>
    <lineage>
        <taxon>Eukaryota</taxon>
        <taxon>Fungi</taxon>
        <taxon>Dikarya</taxon>
        <taxon>Ascomycota</taxon>
        <taxon>Pezizomycotina</taxon>
        <taxon>Eurotiomycetes</taxon>
        <taxon>Eurotiomycetidae</taxon>
        <taxon>Eurotiales</taxon>
        <taxon>Aspergillaceae</taxon>
        <taxon>Aspergillus</taxon>
        <taxon>Aspergillus subgen. Polypaecilum</taxon>
    </lineage>
</organism>
<name>A0A3A2ZMS6_9EURO</name>
<dbReference type="PANTHER" id="PTHR12304:SF56">
    <property type="entry name" value="HYDROLASE, PUTATIVE (AFU_ORTHOLOGUE AFUA_1G11790)-RELATED"/>
    <property type="match status" value="1"/>
</dbReference>
<reference evidence="6" key="1">
    <citation type="submission" date="2017-02" db="EMBL/GenBank/DDBJ databases">
        <authorList>
            <person name="Tafer H."/>
            <person name="Lopandic K."/>
        </authorList>
    </citation>
    <scope>NUCLEOTIDE SEQUENCE [LARGE SCALE GENOMIC DNA]</scope>
    <source>
        <strain evidence="6">CBS 366.77</strain>
    </source>
</reference>
<dbReference type="SUPFAM" id="SSF53590">
    <property type="entry name" value="Nucleoside hydrolase"/>
    <property type="match status" value="1"/>
</dbReference>
<dbReference type="EMBL" id="MVGC01000100">
    <property type="protein sequence ID" value="RJE23910.1"/>
    <property type="molecule type" value="Genomic_DNA"/>
</dbReference>
<dbReference type="Gene3D" id="3.90.245.10">
    <property type="entry name" value="Ribonucleoside hydrolase-like"/>
    <property type="match status" value="1"/>
</dbReference>
<feature type="domain" description="Inosine/uridine-preferring nucleoside hydrolase" evidence="4">
    <location>
        <begin position="6"/>
        <end position="379"/>
    </location>
</feature>
<keyword evidence="6" id="KW-1185">Reference proteome</keyword>
<protein>
    <submittedName>
        <fullName evidence="5">Nucleoside hydrolase</fullName>
    </submittedName>
</protein>
<dbReference type="GO" id="GO:0008477">
    <property type="term" value="F:purine nucleosidase activity"/>
    <property type="evidence" value="ECO:0007669"/>
    <property type="project" value="TreeGrafter"/>
</dbReference>
<gene>
    <name evidence="5" type="ORF">PHISCL_03726</name>
</gene>
<comment type="caution">
    <text evidence="5">The sequence shown here is derived from an EMBL/GenBank/DDBJ whole genome shotgun (WGS) entry which is preliminary data.</text>
</comment>
<dbReference type="InterPro" id="IPR001910">
    <property type="entry name" value="Inosine/uridine_hydrolase_dom"/>
</dbReference>
<proteinExistence type="inferred from homology"/>
<accession>A0A3A2ZMS6</accession>
<evidence type="ECO:0000313" key="5">
    <source>
        <dbReference type="EMBL" id="RJE23910.1"/>
    </source>
</evidence>
<evidence type="ECO:0000256" key="1">
    <source>
        <dbReference type="ARBA" id="ARBA00009176"/>
    </source>
</evidence>
<dbReference type="Pfam" id="PF01156">
    <property type="entry name" value="IU_nuc_hydro"/>
    <property type="match status" value="1"/>
</dbReference>
<dbReference type="InterPro" id="IPR036452">
    <property type="entry name" value="Ribo_hydro-like"/>
</dbReference>
<dbReference type="InterPro" id="IPR023186">
    <property type="entry name" value="IUNH"/>
</dbReference>
<dbReference type="GO" id="GO:0006152">
    <property type="term" value="P:purine nucleoside catabolic process"/>
    <property type="evidence" value="ECO:0007669"/>
    <property type="project" value="TreeGrafter"/>
</dbReference>
<dbReference type="OrthoDB" id="5783963at2759"/>
<dbReference type="STRING" id="2070753.A0A3A2ZMS6"/>
<evidence type="ECO:0000256" key="2">
    <source>
        <dbReference type="ARBA" id="ARBA00022801"/>
    </source>
</evidence>
<keyword evidence="2 5" id="KW-0378">Hydrolase</keyword>
<dbReference type="PANTHER" id="PTHR12304">
    <property type="entry name" value="INOSINE-URIDINE PREFERRING NUCLEOSIDE HYDROLASE"/>
    <property type="match status" value="1"/>
</dbReference>
<evidence type="ECO:0000313" key="6">
    <source>
        <dbReference type="Proteomes" id="UP000266188"/>
    </source>
</evidence>
<sequence>MPAKKIIIDTDPVRIDDILAILLALSAKEEEVQVPLISLTFGNIEVRSCLRNVVSMFHIIEREMQWRRENGKPEGFAALRALPPVVAVGAEDPLESQKMLADYFHGRDGLGGIHASHPHLTPSEAWEHLFDPSAHATDINTVKASDSSTPRTYVPSKRPAHEEMLRVLGENDPDTVTIVAVGPLTNLALASAMDPETFLRAKEVVVMGGTVNLPGNVTPVGEFNSYADSVAAARVFALTSPNPQSTLPPTQRLPSYPPKLSKQLTLRLFPLDITHRHNLNRGYFRSNIQPRLDSGSPLAEWIAAFMVHTFKTLEKLHVGHVGDDAELSLHDPVCVWYAITSDDGKWKPSPASPEDIRVETTGQWTRGMCVVDRRNRHQTDADEESPSDHGHWLSRKAGNRVWRMDASPVEGGSCFGEVLLRRLFD</sequence>
<evidence type="ECO:0000256" key="3">
    <source>
        <dbReference type="ARBA" id="ARBA00023295"/>
    </source>
</evidence>
<comment type="similarity">
    <text evidence="1">Belongs to the IUNH family.</text>
</comment>
<keyword evidence="3" id="KW-0326">Glycosidase</keyword>
<evidence type="ECO:0000259" key="4">
    <source>
        <dbReference type="Pfam" id="PF01156"/>
    </source>
</evidence>
<dbReference type="GO" id="GO:0005829">
    <property type="term" value="C:cytosol"/>
    <property type="evidence" value="ECO:0007669"/>
    <property type="project" value="TreeGrafter"/>
</dbReference>